<name>A0A1T4SYZ0_9BACT</name>
<gene>
    <name evidence="6" type="ORF">SAMN04488128_103842</name>
</gene>
<keyword evidence="1 4" id="KW-0349">Heme</keyword>
<dbReference type="AlphaFoldDB" id="A0A1T4SYZ0"/>
<evidence type="ECO:0000313" key="6">
    <source>
        <dbReference type="EMBL" id="SKA33443.1"/>
    </source>
</evidence>
<reference evidence="7" key="1">
    <citation type="submission" date="2017-02" db="EMBL/GenBank/DDBJ databases">
        <authorList>
            <person name="Varghese N."/>
            <person name="Submissions S."/>
        </authorList>
    </citation>
    <scope>NUCLEOTIDE SEQUENCE [LARGE SCALE GENOMIC DNA]</scope>
    <source>
        <strain evidence="7">DSM 22224</strain>
    </source>
</reference>
<evidence type="ECO:0000256" key="1">
    <source>
        <dbReference type="ARBA" id="ARBA00022617"/>
    </source>
</evidence>
<keyword evidence="3 4" id="KW-0408">Iron</keyword>
<accession>A0A1T4SYZ0</accession>
<organism evidence="6 7">
    <name type="scientific">Chitinophaga eiseniae</name>
    <dbReference type="NCBI Taxonomy" id="634771"/>
    <lineage>
        <taxon>Bacteria</taxon>
        <taxon>Pseudomonadati</taxon>
        <taxon>Bacteroidota</taxon>
        <taxon>Chitinophagia</taxon>
        <taxon>Chitinophagales</taxon>
        <taxon>Chitinophagaceae</taxon>
        <taxon>Chitinophaga</taxon>
    </lineage>
</organism>
<dbReference type="RefSeq" id="WP_078671167.1">
    <property type="nucleotide sequence ID" value="NZ_FUWZ01000003.1"/>
</dbReference>
<evidence type="ECO:0000256" key="4">
    <source>
        <dbReference type="PROSITE-ProRule" id="PRU00433"/>
    </source>
</evidence>
<dbReference type="Pfam" id="PF00034">
    <property type="entry name" value="Cytochrom_C"/>
    <property type="match status" value="1"/>
</dbReference>
<feature type="domain" description="Cytochrome c" evidence="5">
    <location>
        <begin position="41"/>
        <end position="139"/>
    </location>
</feature>
<dbReference type="PROSITE" id="PS51007">
    <property type="entry name" value="CYTC"/>
    <property type="match status" value="1"/>
</dbReference>
<proteinExistence type="predicted"/>
<protein>
    <submittedName>
        <fullName evidence="6">Cytochrome c</fullName>
    </submittedName>
</protein>
<dbReference type="PROSITE" id="PS51257">
    <property type="entry name" value="PROKAR_LIPOPROTEIN"/>
    <property type="match status" value="1"/>
</dbReference>
<dbReference type="SUPFAM" id="SSF46626">
    <property type="entry name" value="Cytochrome c"/>
    <property type="match status" value="1"/>
</dbReference>
<dbReference type="InterPro" id="IPR036909">
    <property type="entry name" value="Cyt_c-like_dom_sf"/>
</dbReference>
<evidence type="ECO:0000259" key="5">
    <source>
        <dbReference type="PROSITE" id="PS51007"/>
    </source>
</evidence>
<dbReference type="EMBL" id="FUWZ01000003">
    <property type="protein sequence ID" value="SKA33443.1"/>
    <property type="molecule type" value="Genomic_DNA"/>
</dbReference>
<dbReference type="OrthoDB" id="679035at2"/>
<sequence>MRPCLFLLLIMTGLMTGSSCHPTAPAPVPVERDSTEIKLAAGFLRGEALFLRHCAACHLPPEKKVTDNYMFVRLFDRMPSPSSRYFIRYIQDSKSLREAGDAYAIALHRYWEHPYDHHFRDSMTVSDIRNLIVYIRVAASK</sequence>
<dbReference type="STRING" id="634771.SAMN04488128_103842"/>
<dbReference type="GO" id="GO:0046872">
    <property type="term" value="F:metal ion binding"/>
    <property type="evidence" value="ECO:0007669"/>
    <property type="project" value="UniProtKB-KW"/>
</dbReference>
<dbReference type="Gene3D" id="1.10.760.10">
    <property type="entry name" value="Cytochrome c-like domain"/>
    <property type="match status" value="1"/>
</dbReference>
<evidence type="ECO:0000313" key="7">
    <source>
        <dbReference type="Proteomes" id="UP000190367"/>
    </source>
</evidence>
<evidence type="ECO:0000256" key="2">
    <source>
        <dbReference type="ARBA" id="ARBA00022723"/>
    </source>
</evidence>
<dbReference type="GO" id="GO:0009055">
    <property type="term" value="F:electron transfer activity"/>
    <property type="evidence" value="ECO:0007669"/>
    <property type="project" value="InterPro"/>
</dbReference>
<dbReference type="InterPro" id="IPR009056">
    <property type="entry name" value="Cyt_c-like_dom"/>
</dbReference>
<dbReference type="Proteomes" id="UP000190367">
    <property type="component" value="Unassembled WGS sequence"/>
</dbReference>
<keyword evidence="2 4" id="KW-0479">Metal-binding</keyword>
<dbReference type="GO" id="GO:0020037">
    <property type="term" value="F:heme binding"/>
    <property type="evidence" value="ECO:0007669"/>
    <property type="project" value="InterPro"/>
</dbReference>
<evidence type="ECO:0000256" key="3">
    <source>
        <dbReference type="ARBA" id="ARBA00023004"/>
    </source>
</evidence>
<keyword evidence="7" id="KW-1185">Reference proteome</keyword>